<name>A0A1I3BHZ8_9RHOB</name>
<evidence type="ECO:0000313" key="3">
    <source>
        <dbReference type="Proteomes" id="UP000183635"/>
    </source>
</evidence>
<keyword evidence="1" id="KW-0732">Signal</keyword>
<organism evidence="2 3">
    <name type="scientific">Paracoccus aminovorans</name>
    <dbReference type="NCBI Taxonomy" id="34004"/>
    <lineage>
        <taxon>Bacteria</taxon>
        <taxon>Pseudomonadati</taxon>
        <taxon>Pseudomonadota</taxon>
        <taxon>Alphaproteobacteria</taxon>
        <taxon>Rhodobacterales</taxon>
        <taxon>Paracoccaceae</taxon>
        <taxon>Paracoccus</taxon>
    </lineage>
</organism>
<protein>
    <recommendedName>
        <fullName evidence="4">Lipoprotein</fullName>
    </recommendedName>
</protein>
<accession>A0A1I3BHZ8</accession>
<keyword evidence="3" id="KW-1185">Reference proteome</keyword>
<dbReference type="EMBL" id="FOPU01000022">
    <property type="protein sequence ID" value="SFH61917.1"/>
    <property type="molecule type" value="Genomic_DNA"/>
</dbReference>
<feature type="chain" id="PRO_5010333166" description="Lipoprotein" evidence="1">
    <location>
        <begin position="23"/>
        <end position="151"/>
    </location>
</feature>
<dbReference type="AlphaFoldDB" id="A0A1I3BHZ8"/>
<sequence>MTKALAALALILPLAACGPEPAPQLEATNLVMLERSRDVLMKGTRSTTENVPPAVYRFTYKIACVADDQGGTPDQRADRLIAAAPRAAGQVYVPIGFGYLRSFELRKLNTVAVPQTRCEVRDMTATPVASGQAAFAAAALRLNAVQEMMGR</sequence>
<dbReference type="STRING" id="34004.SAMN04488021_12218"/>
<evidence type="ECO:0008006" key="4">
    <source>
        <dbReference type="Google" id="ProtNLM"/>
    </source>
</evidence>
<dbReference type="RefSeq" id="WP_074968617.1">
    <property type="nucleotide sequence ID" value="NZ_CBCRYP010000057.1"/>
</dbReference>
<reference evidence="2 3" key="1">
    <citation type="submission" date="2016-10" db="EMBL/GenBank/DDBJ databases">
        <authorList>
            <person name="de Groot N.N."/>
        </authorList>
    </citation>
    <scope>NUCLEOTIDE SEQUENCE [LARGE SCALE GENOMIC DNA]</scope>
    <source>
        <strain evidence="2 3">DSM 8537</strain>
    </source>
</reference>
<gene>
    <name evidence="2" type="ORF">SAMN04488021_12218</name>
</gene>
<evidence type="ECO:0000256" key="1">
    <source>
        <dbReference type="SAM" id="SignalP"/>
    </source>
</evidence>
<dbReference type="Proteomes" id="UP000183635">
    <property type="component" value="Unassembled WGS sequence"/>
</dbReference>
<proteinExistence type="predicted"/>
<feature type="signal peptide" evidence="1">
    <location>
        <begin position="1"/>
        <end position="22"/>
    </location>
</feature>
<evidence type="ECO:0000313" key="2">
    <source>
        <dbReference type="EMBL" id="SFH61917.1"/>
    </source>
</evidence>